<evidence type="ECO:0000313" key="4">
    <source>
        <dbReference type="Proteomes" id="UP000677117"/>
    </source>
</evidence>
<dbReference type="InterPro" id="IPR025902">
    <property type="entry name" value="LssY-like-C_dom"/>
</dbReference>
<protein>
    <submittedName>
        <fullName evidence="3">LssY C-terminal domain-containing protein</fullName>
    </submittedName>
</protein>
<feature type="transmembrane region" description="Helical" evidence="1">
    <location>
        <begin position="323"/>
        <end position="343"/>
    </location>
</feature>
<dbReference type="EMBL" id="CP076459">
    <property type="protein sequence ID" value="QWQ31334.1"/>
    <property type="molecule type" value="Genomic_DNA"/>
</dbReference>
<keyword evidence="1" id="KW-0472">Membrane</keyword>
<keyword evidence="1" id="KW-0812">Transmembrane</keyword>
<evidence type="ECO:0000313" key="3">
    <source>
        <dbReference type="EMBL" id="QWQ31334.1"/>
    </source>
</evidence>
<dbReference type="KEGG" id="mvl:KOY49_04165"/>
<organism evidence="3 4">
    <name type="scientific">Candidatus Minimicrobia vallesae</name>
    <dbReference type="NCBI Taxonomy" id="2841264"/>
    <lineage>
        <taxon>Bacteria</taxon>
        <taxon>Candidatus Saccharimonadota</taxon>
        <taxon>Candidatus Saccharimonadota incertae sedis</taxon>
        <taxon>Candidatus Minimicrobia</taxon>
    </lineage>
</organism>
<dbReference type="Proteomes" id="UP000677117">
    <property type="component" value="Chromosome"/>
</dbReference>
<feature type="domain" description="LssY-like C-terminal" evidence="2">
    <location>
        <begin position="83"/>
        <end position="272"/>
    </location>
</feature>
<feature type="transmembrane region" description="Helical" evidence="1">
    <location>
        <begin position="374"/>
        <end position="393"/>
    </location>
</feature>
<evidence type="ECO:0000256" key="1">
    <source>
        <dbReference type="SAM" id="Phobius"/>
    </source>
</evidence>
<feature type="transmembrane region" description="Helical" evidence="1">
    <location>
        <begin position="54"/>
        <end position="72"/>
    </location>
</feature>
<dbReference type="AlphaFoldDB" id="A0A8F1SAU6"/>
<keyword evidence="4" id="KW-1185">Reference proteome</keyword>
<keyword evidence="1" id="KW-1133">Transmembrane helix</keyword>
<reference evidence="3" key="1">
    <citation type="submission" date="2021-06" db="EMBL/GenBank/DDBJ databases">
        <title>An adapted protocol for Saccharibacteria cultivation: two new species join this phylum of Candidate Phyla Radiations.</title>
        <authorList>
            <person name="Ibrahim A."/>
            <person name="Maatouk M."/>
            <person name="Raoult D."/>
            <person name="Bittar F."/>
        </authorList>
    </citation>
    <scope>NUCLEOTIDE SEQUENCE</scope>
    <source>
        <strain evidence="3">IHU2</strain>
    </source>
</reference>
<name>A0A8F1SAU6_9BACT</name>
<evidence type="ECO:0000259" key="2">
    <source>
        <dbReference type="Pfam" id="PF14067"/>
    </source>
</evidence>
<feature type="transmembrane region" description="Helical" evidence="1">
    <location>
        <begin position="426"/>
        <end position="445"/>
    </location>
</feature>
<sequence length="455" mass="50723">MSSIKTPKKIAAIGSQSSKTITILLDQSFFIFAGLASFWLAWLVFREGLATGGWWLVGLFFVVWAIVSYLALPRLHRILSNMYVPNYFIGRTRTADGILSDPINLSVRGSEDKLHKAMTAAGWVLADDITPRSAWKMVLTVLSGRSYPNAPVSPAFLFGRRQDFAYQQEVDGNPRRRHHVRFWRCPDGWLLPGGHRVDWLAAGSYDKSVGLSLFTFQLTHKIDEDIDIERDYIIESVKKSEKYIRVTVLKDFSTGYHSRNGFGDSIRTDGDLPILEVGRIKTDDNVTASTRLGVIMDGTIYDRHPRNHETLLEELWGRRPPQILIGGGLMILASLFTIGQMLVDFSSWPTTLVQVANIDGIDINAANTMLSMMAGFNVLLVVAEIVLVGLLLRGSSRARISLLSVAALAIVTESLSVTIGRINASIMLLLISIGVHIMIMMLFSSDAARYFTERR</sequence>
<dbReference type="Pfam" id="PF14067">
    <property type="entry name" value="LssY_C"/>
    <property type="match status" value="1"/>
</dbReference>
<gene>
    <name evidence="3" type="ORF">KOY49_04165</name>
</gene>
<accession>A0A8F1SAU6</accession>
<proteinExistence type="predicted"/>
<dbReference type="RefSeq" id="WP_232736124.1">
    <property type="nucleotide sequence ID" value="NZ_CP076459.1"/>
</dbReference>
<feature type="transmembrane region" description="Helical" evidence="1">
    <location>
        <begin position="21"/>
        <end position="42"/>
    </location>
</feature>
<feature type="transmembrane region" description="Helical" evidence="1">
    <location>
        <begin position="400"/>
        <end position="420"/>
    </location>
</feature>